<keyword evidence="2" id="KW-1185">Reference proteome</keyword>
<organism evidence="1 2">
    <name type="scientific">Roseomonas acroporae</name>
    <dbReference type="NCBI Taxonomy" id="2937791"/>
    <lineage>
        <taxon>Bacteria</taxon>
        <taxon>Pseudomonadati</taxon>
        <taxon>Pseudomonadota</taxon>
        <taxon>Alphaproteobacteria</taxon>
        <taxon>Acetobacterales</taxon>
        <taxon>Roseomonadaceae</taxon>
        <taxon>Roseomonas</taxon>
    </lineage>
</organism>
<dbReference type="RefSeq" id="WP_248666254.1">
    <property type="nucleotide sequence ID" value="NZ_JALPRX010000026.1"/>
</dbReference>
<name>A0A9X1Y4N0_9PROT</name>
<gene>
    <name evidence="1" type="ORF">M0638_07035</name>
</gene>
<accession>A0A9X1Y4N0</accession>
<reference evidence="1" key="1">
    <citation type="submission" date="2022-04" db="EMBL/GenBank/DDBJ databases">
        <title>Roseomonas acroporae sp. nov., isolated from coral Acropora digitifera.</title>
        <authorList>
            <person name="Sun H."/>
        </authorList>
    </citation>
    <scope>NUCLEOTIDE SEQUENCE</scope>
    <source>
        <strain evidence="1">NAR14</strain>
    </source>
</reference>
<evidence type="ECO:0000313" key="2">
    <source>
        <dbReference type="Proteomes" id="UP001139516"/>
    </source>
</evidence>
<proteinExistence type="predicted"/>
<sequence>MLRIDVRADIRSFERTLDNVQRRQIPFATANALNATARAVQAEERRELPSVFDRPTPFTLNSIGIVPARKDRLEARVFVKDKQASYLGLQETGGTRLPAKRALVLPARITLNTYGNMPKGAIKRAIARRDVFVGKVKGMAGIWQRPKDGQRRAAPGRMKLLASFEPVAQYRPRLGFVPRAEEVATAAFPREMRVALAKALATAKP</sequence>
<protein>
    <submittedName>
        <fullName evidence="1">Uncharacterized protein</fullName>
    </submittedName>
</protein>
<dbReference type="EMBL" id="JALPRX010000026">
    <property type="protein sequence ID" value="MCK8784129.1"/>
    <property type="molecule type" value="Genomic_DNA"/>
</dbReference>
<comment type="caution">
    <text evidence="1">The sequence shown here is derived from an EMBL/GenBank/DDBJ whole genome shotgun (WGS) entry which is preliminary data.</text>
</comment>
<dbReference type="AlphaFoldDB" id="A0A9X1Y4N0"/>
<dbReference type="Proteomes" id="UP001139516">
    <property type="component" value="Unassembled WGS sequence"/>
</dbReference>
<evidence type="ECO:0000313" key="1">
    <source>
        <dbReference type="EMBL" id="MCK8784129.1"/>
    </source>
</evidence>